<feature type="domain" description="GRF-type" evidence="15">
    <location>
        <begin position="740"/>
        <end position="779"/>
    </location>
</feature>
<feature type="compositionally biased region" description="Low complexity" evidence="13">
    <location>
        <begin position="674"/>
        <end position="691"/>
    </location>
</feature>
<keyword evidence="7" id="KW-0862">Zinc</keyword>
<protein>
    <recommendedName>
        <fullName evidence="3 12">DNA topoisomerase</fullName>
        <ecNumber evidence="3 12">5.6.2.1</ecNumber>
    </recommendedName>
</protein>
<dbReference type="Pfam" id="PF01396">
    <property type="entry name" value="Zn_ribbon_Top1"/>
    <property type="match status" value="1"/>
</dbReference>
<sequence length="870" mass="97122">MRVLNVAEKNDAAKNLAGIISGGNLRRREGLSIYNKIYEFDYNLFGQRCTMVMTSVSGHLLNYEFTGPYRKWNSCNPLVLFDAPVVKACPEGSTPLKQTLQREARTCDVLIIWTDCDREGENIGFEVINVCLEVKPRMRVYRAKFSEITGPSVHRAINNLTEPDRRVSNAVDVRQELDLRIGVYRLISVSLLQICAAFTRFQTLRLKAVFPATLGESLISYGSCQFPTLGFVVERYKAIQDFIPEPFWKIKVNHTQNGLSVDFNWKRVRLMDQQICKMLFELCEENPIATVEKVQKTMKIAEKLYVQGYISYPRTETNIFPKELNLRQLVEKQVEDPAWGGKEKQIYEFVVRHFLACCSKDAEGMETLVEIDIANEKVKNYLDVYPYKKWEGREIHNYTLGQTFEPTSLDMVESETKAPDLLTEADLIALMEKHGIGTDATHAEHIETIKNREYVGLRNNIHFMPSHLGMGLVEGYDSMGYPMSKPNLRAELENDLKCICEGTKDPAAVLAEQVSKYREVFQRALEQARKIDEALGKYFNEQRRNAEENIGNNQNDGMLGLPQNSLAEVFPCNKCGAPMILKQRTGNSTGYYISCSRFPECRNAIWLPSNILHVEVAQETCQQCGPQVHMLQFKFKPRSAMPFYPDDYIGCVGGCDHNLLDCLQITSSLAGNAPSQNISSQRSSSVSSVPNQTRDSGYQSNNSSRRMSLDIPNSQSFGGNSVNARGNLREPSDEASSVLCHCGQNALKLTVRKVGPNTGRQFYKCQENQCDFFLWASDNEDGSADREPAAENWDGRGAGGGGRGGGTSWGGGGSGRGGTSWGRGNDTRWGGGGGAVMSVNTPASSMNFSQQNQVSADVNCNCGEPARRSG</sequence>
<evidence type="ECO:0000256" key="4">
    <source>
        <dbReference type="ARBA" id="ARBA00022723"/>
    </source>
</evidence>
<feature type="compositionally biased region" description="Polar residues" evidence="13">
    <location>
        <begin position="838"/>
        <end position="858"/>
    </location>
</feature>
<reference evidence="17" key="2">
    <citation type="submission" date="2017-10" db="EMBL/GenBank/DDBJ databases">
        <title>Ladona fulva Genome sequencing and assembly.</title>
        <authorList>
            <person name="Murali S."/>
            <person name="Richards S."/>
            <person name="Bandaranaike D."/>
            <person name="Bellair M."/>
            <person name="Blankenburg K."/>
            <person name="Chao H."/>
            <person name="Dinh H."/>
            <person name="Doddapaneni H."/>
            <person name="Dugan-Rocha S."/>
            <person name="Elkadiri S."/>
            <person name="Gnanaolivu R."/>
            <person name="Hernandez B."/>
            <person name="Skinner E."/>
            <person name="Javaid M."/>
            <person name="Lee S."/>
            <person name="Li M."/>
            <person name="Ming W."/>
            <person name="Munidasa M."/>
            <person name="Muniz J."/>
            <person name="Nguyen L."/>
            <person name="Hughes D."/>
            <person name="Osuji N."/>
            <person name="Pu L.-L."/>
            <person name="Puazo M."/>
            <person name="Qu C."/>
            <person name="Quiroz J."/>
            <person name="Raj R."/>
            <person name="Weissenberger G."/>
            <person name="Xin Y."/>
            <person name="Zou X."/>
            <person name="Han Y."/>
            <person name="Worley K."/>
            <person name="Muzny D."/>
            <person name="Gibbs R."/>
        </authorList>
    </citation>
    <scope>NUCLEOTIDE SEQUENCE</scope>
    <source>
        <strain evidence="17">Sampled in the wild</strain>
    </source>
</reference>
<evidence type="ECO:0000259" key="14">
    <source>
        <dbReference type="PROSITE" id="PS50880"/>
    </source>
</evidence>
<evidence type="ECO:0000256" key="2">
    <source>
        <dbReference type="ARBA" id="ARBA00009446"/>
    </source>
</evidence>
<dbReference type="GO" id="GO:0008270">
    <property type="term" value="F:zinc ion binding"/>
    <property type="evidence" value="ECO:0007669"/>
    <property type="project" value="UniProtKB-KW"/>
</dbReference>
<evidence type="ECO:0000256" key="7">
    <source>
        <dbReference type="ARBA" id="ARBA00022833"/>
    </source>
</evidence>
<dbReference type="Gene3D" id="1.10.460.10">
    <property type="entry name" value="Topoisomerase I, domain 2"/>
    <property type="match status" value="1"/>
</dbReference>
<dbReference type="InterPro" id="IPR013825">
    <property type="entry name" value="Topo_IA_cen_sub2"/>
</dbReference>
<dbReference type="PROSITE" id="PS52039">
    <property type="entry name" value="TOPO_IA_2"/>
    <property type="match status" value="1"/>
</dbReference>
<evidence type="ECO:0000259" key="16">
    <source>
        <dbReference type="PROSITE" id="PS52039"/>
    </source>
</evidence>
<dbReference type="GO" id="GO:0006265">
    <property type="term" value="P:DNA topological change"/>
    <property type="evidence" value="ECO:0007669"/>
    <property type="project" value="InterPro"/>
</dbReference>
<dbReference type="Pfam" id="PF01131">
    <property type="entry name" value="Topoisom_bac"/>
    <property type="match status" value="2"/>
</dbReference>
<evidence type="ECO:0000313" key="17">
    <source>
        <dbReference type="EMBL" id="KAG8230661.1"/>
    </source>
</evidence>
<dbReference type="PRINTS" id="PR00417">
    <property type="entry name" value="PRTPISMRASEI"/>
</dbReference>
<evidence type="ECO:0000256" key="11">
    <source>
        <dbReference type="PROSITE-ProRule" id="PRU01343"/>
    </source>
</evidence>
<dbReference type="EC" id="5.6.2.1" evidence="3 12"/>
<dbReference type="InterPro" id="IPR034144">
    <property type="entry name" value="TOPRIM_TopoIII"/>
</dbReference>
<dbReference type="Pfam" id="PF06839">
    <property type="entry name" value="Zn_ribbon_GRF"/>
    <property type="match status" value="1"/>
</dbReference>
<evidence type="ECO:0000256" key="13">
    <source>
        <dbReference type="SAM" id="MobiDB-lite"/>
    </source>
</evidence>
<evidence type="ECO:0000256" key="12">
    <source>
        <dbReference type="RuleBase" id="RU362092"/>
    </source>
</evidence>
<dbReference type="Pfam" id="PF01751">
    <property type="entry name" value="Toprim"/>
    <property type="match status" value="1"/>
</dbReference>
<comment type="similarity">
    <text evidence="2 12">Belongs to the type IA topoisomerase family.</text>
</comment>
<feature type="compositionally biased region" description="Polar residues" evidence="13">
    <location>
        <begin position="692"/>
        <end position="724"/>
    </location>
</feature>
<dbReference type="GO" id="GO:0003677">
    <property type="term" value="F:DNA binding"/>
    <property type="evidence" value="ECO:0007669"/>
    <property type="project" value="UniProtKB-KW"/>
</dbReference>
<dbReference type="InterPro" id="IPR013498">
    <property type="entry name" value="Topo_IA_Znf"/>
</dbReference>
<dbReference type="GO" id="GO:0006310">
    <property type="term" value="P:DNA recombination"/>
    <property type="evidence" value="ECO:0007669"/>
    <property type="project" value="TreeGrafter"/>
</dbReference>
<evidence type="ECO:0000256" key="1">
    <source>
        <dbReference type="ARBA" id="ARBA00000213"/>
    </source>
</evidence>
<dbReference type="SMART" id="SM00437">
    <property type="entry name" value="TOP1Ac"/>
    <property type="match status" value="1"/>
</dbReference>
<dbReference type="PANTHER" id="PTHR11390:SF21">
    <property type="entry name" value="DNA TOPOISOMERASE 3-ALPHA"/>
    <property type="match status" value="1"/>
</dbReference>
<dbReference type="InterPro" id="IPR013826">
    <property type="entry name" value="Topo_IA_cen_sub3"/>
</dbReference>
<dbReference type="Gene3D" id="3.30.65.10">
    <property type="entry name" value="Bacterial Topoisomerase I, domain 1"/>
    <property type="match status" value="1"/>
</dbReference>
<evidence type="ECO:0000256" key="5">
    <source>
        <dbReference type="ARBA" id="ARBA00022737"/>
    </source>
</evidence>
<dbReference type="Proteomes" id="UP000792457">
    <property type="component" value="Unassembled WGS sequence"/>
</dbReference>
<evidence type="ECO:0000256" key="10">
    <source>
        <dbReference type="ARBA" id="ARBA00023235"/>
    </source>
</evidence>
<comment type="catalytic activity">
    <reaction evidence="1 12">
        <text>ATP-independent breakage of single-stranded DNA, followed by passage and rejoining.</text>
        <dbReference type="EC" id="5.6.2.1"/>
    </reaction>
</comment>
<dbReference type="InterPro" id="IPR023405">
    <property type="entry name" value="Topo_IA_core_domain"/>
</dbReference>
<dbReference type="FunFam" id="1.10.460.10:FF:000020">
    <property type="entry name" value="DNA topoisomerase 3-alpha"/>
    <property type="match status" value="1"/>
</dbReference>
<organism evidence="17 18">
    <name type="scientific">Ladona fulva</name>
    <name type="common">Scarce chaser dragonfly</name>
    <name type="synonym">Libellula fulva</name>
    <dbReference type="NCBI Taxonomy" id="123851"/>
    <lineage>
        <taxon>Eukaryota</taxon>
        <taxon>Metazoa</taxon>
        <taxon>Ecdysozoa</taxon>
        <taxon>Arthropoda</taxon>
        <taxon>Hexapoda</taxon>
        <taxon>Insecta</taxon>
        <taxon>Pterygota</taxon>
        <taxon>Palaeoptera</taxon>
        <taxon>Odonata</taxon>
        <taxon>Epiprocta</taxon>
        <taxon>Anisoptera</taxon>
        <taxon>Libelluloidea</taxon>
        <taxon>Libellulidae</taxon>
        <taxon>Ladona</taxon>
    </lineage>
</organism>
<dbReference type="GO" id="GO:0031422">
    <property type="term" value="C:RecQ family helicase-topoisomerase III complex"/>
    <property type="evidence" value="ECO:0007669"/>
    <property type="project" value="TreeGrafter"/>
</dbReference>
<dbReference type="AlphaFoldDB" id="A0A8K0P217"/>
<evidence type="ECO:0000259" key="15">
    <source>
        <dbReference type="PROSITE" id="PS51999"/>
    </source>
</evidence>
<keyword evidence="4" id="KW-0479">Metal-binding</keyword>
<dbReference type="PANTHER" id="PTHR11390">
    <property type="entry name" value="PROKARYOTIC DNA TOPOISOMERASE"/>
    <property type="match status" value="1"/>
</dbReference>
<feature type="region of interest" description="Disordered" evidence="13">
    <location>
        <begin position="781"/>
        <end position="870"/>
    </location>
</feature>
<name>A0A8K0P217_LADFU</name>
<dbReference type="Gene3D" id="1.10.290.10">
    <property type="entry name" value="Topoisomerase I, domain 4"/>
    <property type="match status" value="1"/>
</dbReference>
<dbReference type="SMART" id="SM00436">
    <property type="entry name" value="TOP1Bc"/>
    <property type="match status" value="1"/>
</dbReference>
<dbReference type="EMBL" id="KZ308500">
    <property type="protein sequence ID" value="KAG8230661.1"/>
    <property type="molecule type" value="Genomic_DNA"/>
</dbReference>
<evidence type="ECO:0000256" key="9">
    <source>
        <dbReference type="ARBA" id="ARBA00023125"/>
    </source>
</evidence>
<dbReference type="Gene3D" id="3.40.50.140">
    <property type="match status" value="1"/>
</dbReference>
<dbReference type="GO" id="GO:0006281">
    <property type="term" value="P:DNA repair"/>
    <property type="evidence" value="ECO:0007669"/>
    <property type="project" value="TreeGrafter"/>
</dbReference>
<dbReference type="InterPro" id="IPR003601">
    <property type="entry name" value="Topo_IA_2"/>
</dbReference>
<reference evidence="17" key="1">
    <citation type="submission" date="2013-04" db="EMBL/GenBank/DDBJ databases">
        <authorList>
            <person name="Qu J."/>
            <person name="Murali S.C."/>
            <person name="Bandaranaike D."/>
            <person name="Bellair M."/>
            <person name="Blankenburg K."/>
            <person name="Chao H."/>
            <person name="Dinh H."/>
            <person name="Doddapaneni H."/>
            <person name="Downs B."/>
            <person name="Dugan-Rocha S."/>
            <person name="Elkadiri S."/>
            <person name="Gnanaolivu R.D."/>
            <person name="Hernandez B."/>
            <person name="Javaid M."/>
            <person name="Jayaseelan J.C."/>
            <person name="Lee S."/>
            <person name="Li M."/>
            <person name="Ming W."/>
            <person name="Munidasa M."/>
            <person name="Muniz J."/>
            <person name="Nguyen L."/>
            <person name="Ongeri F."/>
            <person name="Osuji N."/>
            <person name="Pu L.-L."/>
            <person name="Puazo M."/>
            <person name="Qu C."/>
            <person name="Quiroz J."/>
            <person name="Raj R."/>
            <person name="Weissenberger G."/>
            <person name="Xin Y."/>
            <person name="Zou X."/>
            <person name="Han Y."/>
            <person name="Richards S."/>
            <person name="Worley K."/>
            <person name="Muzny D."/>
            <person name="Gibbs R."/>
        </authorList>
    </citation>
    <scope>NUCLEOTIDE SEQUENCE</scope>
    <source>
        <strain evidence="17">Sampled in the wild</strain>
    </source>
</reference>
<dbReference type="InterPro" id="IPR003602">
    <property type="entry name" value="Topo_IA_DNA-bd_dom"/>
</dbReference>
<dbReference type="Gene3D" id="2.70.20.10">
    <property type="entry name" value="Topoisomerase I, domain 3"/>
    <property type="match status" value="1"/>
</dbReference>
<dbReference type="SUPFAM" id="SSF56712">
    <property type="entry name" value="Prokaryotic type I DNA topoisomerase"/>
    <property type="match status" value="1"/>
</dbReference>
<keyword evidence="5" id="KW-0677">Repeat</keyword>
<dbReference type="PROSITE" id="PS50880">
    <property type="entry name" value="TOPRIM"/>
    <property type="match status" value="1"/>
</dbReference>
<dbReference type="InterPro" id="IPR013497">
    <property type="entry name" value="Topo_IA_cen"/>
</dbReference>
<proteinExistence type="inferred from homology"/>
<comment type="function">
    <text evidence="12">Introduces a single-strand break via transesterification at a target site in duplex DNA. Releases the supercoiling and torsional tension of DNA introduced during the DNA replication and transcription by transiently cleaving and rejoining one strand of the DNA duplex. The scissile phosphodiester is attacked by the catalytic tyrosine of the enzyme, resulting in the formation of a DNA-(5'-phosphotyrosyl)-enzyme intermediate and the expulsion of a 3'-OH DNA strand.</text>
</comment>
<keyword evidence="9 12" id="KW-0238">DNA-binding</keyword>
<evidence type="ECO:0000313" key="18">
    <source>
        <dbReference type="Proteomes" id="UP000792457"/>
    </source>
</evidence>
<feature type="domain" description="Topo IA-type catalytic" evidence="16">
    <location>
        <begin position="164"/>
        <end position="521"/>
    </location>
</feature>
<keyword evidence="8 12" id="KW-0799">Topoisomerase</keyword>
<comment type="caution">
    <text evidence="17">The sequence shown here is derived from an EMBL/GenBank/DDBJ whole genome shotgun (WGS) entry which is preliminary data.</text>
</comment>
<feature type="compositionally biased region" description="Gly residues" evidence="13">
    <location>
        <begin position="796"/>
        <end position="821"/>
    </location>
</feature>
<dbReference type="SMART" id="SM00493">
    <property type="entry name" value="TOPRIM"/>
    <property type="match status" value="1"/>
</dbReference>
<keyword evidence="6 11" id="KW-0863">Zinc-finger</keyword>
<gene>
    <name evidence="17" type="ORF">J437_LFUL010680</name>
</gene>
<dbReference type="InterPro" id="IPR000380">
    <property type="entry name" value="Topo_IA"/>
</dbReference>
<dbReference type="GO" id="GO:0003917">
    <property type="term" value="F:DNA topoisomerase type I (single strand cut, ATP-independent) activity"/>
    <property type="evidence" value="ECO:0007669"/>
    <property type="project" value="UniProtKB-EC"/>
</dbReference>
<keyword evidence="18" id="KW-1185">Reference proteome</keyword>
<dbReference type="PROSITE" id="PS51999">
    <property type="entry name" value="ZF_GRF"/>
    <property type="match status" value="1"/>
</dbReference>
<keyword evidence="10 12" id="KW-0413">Isomerase</keyword>
<dbReference type="CDD" id="cd03362">
    <property type="entry name" value="TOPRIM_TopoIA_TopoIII"/>
    <property type="match status" value="1"/>
</dbReference>
<accession>A0A8K0P217</accession>
<feature type="region of interest" description="Disordered" evidence="13">
    <location>
        <begin position="672"/>
        <end position="730"/>
    </location>
</feature>
<evidence type="ECO:0000256" key="8">
    <source>
        <dbReference type="ARBA" id="ARBA00023029"/>
    </source>
</evidence>
<dbReference type="InterPro" id="IPR013824">
    <property type="entry name" value="Topo_IA_cen_sub1"/>
</dbReference>
<dbReference type="FunFam" id="3.40.50.140:FF:000003">
    <property type="entry name" value="DNA topoisomerase"/>
    <property type="match status" value="1"/>
</dbReference>
<dbReference type="InterPro" id="IPR010666">
    <property type="entry name" value="Znf_GRF"/>
</dbReference>
<evidence type="ECO:0000256" key="3">
    <source>
        <dbReference type="ARBA" id="ARBA00012891"/>
    </source>
</evidence>
<dbReference type="OrthoDB" id="430051at2759"/>
<dbReference type="InterPro" id="IPR006171">
    <property type="entry name" value="TOPRIM_dom"/>
</dbReference>
<evidence type="ECO:0000256" key="6">
    <source>
        <dbReference type="ARBA" id="ARBA00022771"/>
    </source>
</evidence>
<dbReference type="GO" id="GO:0005634">
    <property type="term" value="C:nucleus"/>
    <property type="evidence" value="ECO:0007669"/>
    <property type="project" value="TreeGrafter"/>
</dbReference>
<dbReference type="CDD" id="cd00186">
    <property type="entry name" value="TOP1Ac"/>
    <property type="match status" value="1"/>
</dbReference>
<feature type="domain" description="Toprim" evidence="14">
    <location>
        <begin position="2"/>
        <end position="146"/>
    </location>
</feature>